<dbReference type="Proteomes" id="UP000298663">
    <property type="component" value="Unassembled WGS sequence"/>
</dbReference>
<dbReference type="SMART" id="SM00034">
    <property type="entry name" value="CLECT"/>
    <property type="match status" value="2"/>
</dbReference>
<accession>A0A4V5ZY53</accession>
<reference evidence="4 5" key="2">
    <citation type="journal article" date="2019" name="G3 (Bethesda)">
        <title>Hybrid Assembly of the Genome of the Entomopathogenic Nematode Steinernema carpocapsae Identifies the X-Chromosome.</title>
        <authorList>
            <person name="Serra L."/>
            <person name="Macchietto M."/>
            <person name="Macias-Munoz A."/>
            <person name="McGill C.J."/>
            <person name="Rodriguez I.M."/>
            <person name="Rodriguez B."/>
            <person name="Murad R."/>
            <person name="Mortazavi A."/>
        </authorList>
    </citation>
    <scope>NUCLEOTIDE SEQUENCE [LARGE SCALE GENOMIC DNA]</scope>
    <source>
        <strain evidence="4 5">ALL</strain>
    </source>
</reference>
<dbReference type="STRING" id="34508.A0A4V5ZY53"/>
<dbReference type="AlphaFoldDB" id="A0A4V5ZY53"/>
<keyword evidence="1" id="KW-1015">Disulfide bond</keyword>
<dbReference type="InterPro" id="IPR001304">
    <property type="entry name" value="C-type_lectin-like"/>
</dbReference>
<evidence type="ECO:0000313" key="5">
    <source>
        <dbReference type="Proteomes" id="UP000298663"/>
    </source>
</evidence>
<feature type="chain" id="PRO_5020388523" description="C-type lectin domain-containing protein" evidence="2">
    <location>
        <begin position="25"/>
        <end position="294"/>
    </location>
</feature>
<protein>
    <recommendedName>
        <fullName evidence="3">C-type lectin domain-containing protein</fullName>
    </recommendedName>
</protein>
<dbReference type="Gene3D" id="3.10.100.10">
    <property type="entry name" value="Mannose-Binding Protein A, subunit A"/>
    <property type="match status" value="2"/>
</dbReference>
<gene>
    <name evidence="4" type="ORF">L596_026243</name>
</gene>
<dbReference type="OrthoDB" id="441660at2759"/>
<dbReference type="CDD" id="cd00037">
    <property type="entry name" value="CLECT"/>
    <property type="match status" value="2"/>
</dbReference>
<evidence type="ECO:0000256" key="2">
    <source>
        <dbReference type="SAM" id="SignalP"/>
    </source>
</evidence>
<dbReference type="PROSITE" id="PS00615">
    <property type="entry name" value="C_TYPE_LECTIN_1"/>
    <property type="match status" value="1"/>
</dbReference>
<evidence type="ECO:0000259" key="3">
    <source>
        <dbReference type="PROSITE" id="PS50041"/>
    </source>
</evidence>
<feature type="domain" description="C-type lectin" evidence="3">
    <location>
        <begin position="170"/>
        <end position="277"/>
    </location>
</feature>
<organism evidence="4 5">
    <name type="scientific">Steinernema carpocapsae</name>
    <name type="common">Entomopathogenic nematode</name>
    <dbReference type="NCBI Taxonomy" id="34508"/>
    <lineage>
        <taxon>Eukaryota</taxon>
        <taxon>Metazoa</taxon>
        <taxon>Ecdysozoa</taxon>
        <taxon>Nematoda</taxon>
        <taxon>Chromadorea</taxon>
        <taxon>Rhabditida</taxon>
        <taxon>Tylenchina</taxon>
        <taxon>Panagrolaimomorpha</taxon>
        <taxon>Strongyloidoidea</taxon>
        <taxon>Steinernematidae</taxon>
        <taxon>Steinernema</taxon>
    </lineage>
</organism>
<dbReference type="Pfam" id="PF00059">
    <property type="entry name" value="Lectin_C"/>
    <property type="match status" value="2"/>
</dbReference>
<proteinExistence type="predicted"/>
<feature type="domain" description="C-type lectin" evidence="3">
    <location>
        <begin position="35"/>
        <end position="144"/>
    </location>
</feature>
<reference evidence="4 5" key="1">
    <citation type="journal article" date="2015" name="Genome Biol.">
        <title>Comparative genomics of Steinernema reveals deeply conserved gene regulatory networks.</title>
        <authorList>
            <person name="Dillman A.R."/>
            <person name="Macchietto M."/>
            <person name="Porter C.F."/>
            <person name="Rogers A."/>
            <person name="Williams B."/>
            <person name="Antoshechkin I."/>
            <person name="Lee M.M."/>
            <person name="Goodwin Z."/>
            <person name="Lu X."/>
            <person name="Lewis E.E."/>
            <person name="Goodrich-Blair H."/>
            <person name="Stock S.P."/>
            <person name="Adams B.J."/>
            <person name="Sternberg P.W."/>
            <person name="Mortazavi A."/>
        </authorList>
    </citation>
    <scope>NUCLEOTIDE SEQUENCE [LARGE SCALE GENOMIC DNA]</scope>
    <source>
        <strain evidence="4 5">ALL</strain>
    </source>
</reference>
<keyword evidence="2" id="KW-0732">Signal</keyword>
<dbReference type="PANTHER" id="PTHR22803">
    <property type="entry name" value="MANNOSE, PHOSPHOLIPASE, LECTIN RECEPTOR RELATED"/>
    <property type="match status" value="1"/>
</dbReference>
<dbReference type="InterPro" id="IPR018378">
    <property type="entry name" value="C-type_lectin_CS"/>
</dbReference>
<dbReference type="InterPro" id="IPR016187">
    <property type="entry name" value="CTDL_fold"/>
</dbReference>
<dbReference type="SUPFAM" id="SSF56436">
    <property type="entry name" value="C-type lectin-like"/>
    <property type="match status" value="2"/>
</dbReference>
<keyword evidence="5" id="KW-1185">Reference proteome</keyword>
<evidence type="ECO:0000256" key="1">
    <source>
        <dbReference type="ARBA" id="ARBA00023157"/>
    </source>
</evidence>
<comment type="caution">
    <text evidence="4">The sequence shown here is derived from an EMBL/GenBank/DDBJ whole genome shotgun (WGS) entry which is preliminary data.</text>
</comment>
<sequence length="294" mass="32333">MLSVSANMLAPLLFFGFLVTAAFGANCFPDWIGSSDGHCYVLYEGRLSFKDASAICVIMGGHLASFHTSADWNKLDNQFDQDYYIGGTRKNGKWQWTDGSTFNYSNWAAGQPSKNKNKNCVNADPVTGLWSSVDCSTALAFLCKNGMYPENQQTTWPPSHGSCPTASECHNGYVYIVPDPTFGSWNEAQQYCKDEHGGQLASIHDNVTESAVGLLAANADVNVAFLGGKIEDGKLEWADGTPVDYMPTDFRGWTSDHHCLVIRSFGKYQPWDSEPCQNTEFGPAAVCKYKMKSN</sequence>
<dbReference type="InterPro" id="IPR016186">
    <property type="entry name" value="C-type_lectin-like/link_sf"/>
</dbReference>
<name>A0A4V5ZY53_STECR</name>
<feature type="signal peptide" evidence="2">
    <location>
        <begin position="1"/>
        <end position="24"/>
    </location>
</feature>
<dbReference type="EMBL" id="AZBU02000010">
    <property type="protein sequence ID" value="TKR62255.1"/>
    <property type="molecule type" value="Genomic_DNA"/>
</dbReference>
<dbReference type="InterPro" id="IPR050111">
    <property type="entry name" value="C-type_lectin/snaclec_domain"/>
</dbReference>
<evidence type="ECO:0000313" key="4">
    <source>
        <dbReference type="EMBL" id="TKR62255.1"/>
    </source>
</evidence>
<dbReference type="PROSITE" id="PS50041">
    <property type="entry name" value="C_TYPE_LECTIN_2"/>
    <property type="match status" value="2"/>
</dbReference>